<name>A0A0C9X5R7_9AGAR</name>
<protein>
    <submittedName>
        <fullName evidence="1">Uncharacterized protein</fullName>
    </submittedName>
</protein>
<proteinExistence type="predicted"/>
<evidence type="ECO:0000313" key="2">
    <source>
        <dbReference type="Proteomes" id="UP000054477"/>
    </source>
</evidence>
<dbReference type="AlphaFoldDB" id="A0A0C9X5R7"/>
<feature type="non-terminal residue" evidence="1">
    <location>
        <position position="1"/>
    </location>
</feature>
<reference evidence="2" key="2">
    <citation type="submission" date="2015-01" db="EMBL/GenBank/DDBJ databases">
        <title>Evolutionary Origins and Diversification of the Mycorrhizal Mutualists.</title>
        <authorList>
            <consortium name="DOE Joint Genome Institute"/>
            <consortium name="Mycorrhizal Genomics Consortium"/>
            <person name="Kohler A."/>
            <person name="Kuo A."/>
            <person name="Nagy L.G."/>
            <person name="Floudas D."/>
            <person name="Copeland A."/>
            <person name="Barry K.W."/>
            <person name="Cichocki N."/>
            <person name="Veneault-Fourrey C."/>
            <person name="LaButti K."/>
            <person name="Lindquist E.A."/>
            <person name="Lipzen A."/>
            <person name="Lundell T."/>
            <person name="Morin E."/>
            <person name="Murat C."/>
            <person name="Riley R."/>
            <person name="Ohm R."/>
            <person name="Sun H."/>
            <person name="Tunlid A."/>
            <person name="Henrissat B."/>
            <person name="Grigoriev I.V."/>
            <person name="Hibbett D.S."/>
            <person name="Martin F."/>
        </authorList>
    </citation>
    <scope>NUCLEOTIDE SEQUENCE [LARGE SCALE GENOMIC DNA]</scope>
    <source>
        <strain evidence="2">LaAM-08-1</strain>
    </source>
</reference>
<accession>A0A0C9X5R7</accession>
<evidence type="ECO:0000313" key="1">
    <source>
        <dbReference type="EMBL" id="KIJ96643.1"/>
    </source>
</evidence>
<dbReference type="EMBL" id="KN838714">
    <property type="protein sequence ID" value="KIJ96643.1"/>
    <property type="molecule type" value="Genomic_DNA"/>
</dbReference>
<dbReference type="OrthoDB" id="3105350at2759"/>
<organism evidence="1 2">
    <name type="scientific">Laccaria amethystina LaAM-08-1</name>
    <dbReference type="NCBI Taxonomy" id="1095629"/>
    <lineage>
        <taxon>Eukaryota</taxon>
        <taxon>Fungi</taxon>
        <taxon>Dikarya</taxon>
        <taxon>Basidiomycota</taxon>
        <taxon>Agaricomycotina</taxon>
        <taxon>Agaricomycetes</taxon>
        <taxon>Agaricomycetidae</taxon>
        <taxon>Agaricales</taxon>
        <taxon>Agaricineae</taxon>
        <taxon>Hydnangiaceae</taxon>
        <taxon>Laccaria</taxon>
    </lineage>
</organism>
<dbReference type="Proteomes" id="UP000054477">
    <property type="component" value="Unassembled WGS sequence"/>
</dbReference>
<dbReference type="HOGENOM" id="CLU_136553_0_0_1"/>
<sequence length="157" mass="17587">MVTLYPPTSNLSFLNPFLRVKIGETVLRRQRRPQFFPTALFFQRIALLYMPMLYTIPKHYALLTLTAQSFTLSITLTSRRSPFGVFTSGMCLRQGSYAYKRPIKGSRTHLQTLIKLAGRLRAVSQAIILSHTSGLPVLLCTVLGHCASPAFAHTVTT</sequence>
<gene>
    <name evidence="1" type="ORF">K443DRAFT_634010</name>
</gene>
<reference evidence="1 2" key="1">
    <citation type="submission" date="2014-04" db="EMBL/GenBank/DDBJ databases">
        <authorList>
            <consortium name="DOE Joint Genome Institute"/>
            <person name="Kuo A."/>
            <person name="Kohler A."/>
            <person name="Nagy L.G."/>
            <person name="Floudas D."/>
            <person name="Copeland A."/>
            <person name="Barry K.W."/>
            <person name="Cichocki N."/>
            <person name="Veneault-Fourrey C."/>
            <person name="LaButti K."/>
            <person name="Lindquist E.A."/>
            <person name="Lipzen A."/>
            <person name="Lundell T."/>
            <person name="Morin E."/>
            <person name="Murat C."/>
            <person name="Sun H."/>
            <person name="Tunlid A."/>
            <person name="Henrissat B."/>
            <person name="Grigoriev I.V."/>
            <person name="Hibbett D.S."/>
            <person name="Martin F."/>
            <person name="Nordberg H.P."/>
            <person name="Cantor M.N."/>
            <person name="Hua S.X."/>
        </authorList>
    </citation>
    <scope>NUCLEOTIDE SEQUENCE [LARGE SCALE GENOMIC DNA]</scope>
    <source>
        <strain evidence="1 2">LaAM-08-1</strain>
    </source>
</reference>
<keyword evidence="2" id="KW-1185">Reference proteome</keyword>